<evidence type="ECO:0000256" key="7">
    <source>
        <dbReference type="ARBA" id="ARBA00049158"/>
    </source>
</evidence>
<dbReference type="RefSeq" id="WP_095372265.1">
    <property type="nucleotide sequence ID" value="NZ_CP022983.1"/>
</dbReference>
<sequence length="268" mass="30496">MKKDGHIHTPYCPHGTKDHMKHYINRAIEQGFTDITFTEHAPLPIDFIDPAPAKDSAMKNSDIANYLDEVEQLKQQYKKELNIHIGLEVDYIEGYEDEITAFLNKIGPSIDDAILSVHFLKGENGYHCLDYSPDVFQDMINEYGSIDAVYQHYFRTVQKSILSDLGQYKPTRIGHITLVKKFQKKFPVEQEFEKELSDILNAVKDKHYELDYNAAGLIKPLCLESYPPASVAQKAMSIGIPLVYGSDAHQAKLVGYGWSKLNSQLQNI</sequence>
<dbReference type="PANTHER" id="PTHR21039:SF0">
    <property type="entry name" value="HISTIDINOL-PHOSPHATASE"/>
    <property type="match status" value="1"/>
</dbReference>
<keyword evidence="5 8" id="KW-0378">Hydrolase</keyword>
<evidence type="ECO:0000256" key="8">
    <source>
        <dbReference type="RuleBase" id="RU366003"/>
    </source>
</evidence>
<comment type="similarity">
    <text evidence="2 8">Belongs to the PHP hydrolase family. HisK subfamily.</text>
</comment>
<dbReference type="InterPro" id="IPR010140">
    <property type="entry name" value="Histidinol_P_phosphatase_HisJ"/>
</dbReference>
<evidence type="ECO:0000259" key="10">
    <source>
        <dbReference type="Pfam" id="PF02811"/>
    </source>
</evidence>
<dbReference type="SUPFAM" id="SSF89550">
    <property type="entry name" value="PHP domain-like"/>
    <property type="match status" value="1"/>
</dbReference>
<evidence type="ECO:0000256" key="6">
    <source>
        <dbReference type="ARBA" id="ARBA00023102"/>
    </source>
</evidence>
<evidence type="ECO:0000256" key="5">
    <source>
        <dbReference type="ARBA" id="ARBA00022801"/>
    </source>
</evidence>
<dbReference type="NCBIfam" id="TIGR01856">
    <property type="entry name" value="hisJ_fam"/>
    <property type="match status" value="1"/>
</dbReference>
<keyword evidence="6 8" id="KW-0368">Histidine biosynthesis</keyword>
<comment type="pathway">
    <text evidence="1 8">Amino-acid biosynthesis; L-histidine biosynthesis; L-histidine from 5-phospho-alpha-D-ribose 1-diphosphate: step 8/9.</text>
</comment>
<reference evidence="11 12" key="1">
    <citation type="submission" date="2017-08" db="EMBL/GenBank/DDBJ databases">
        <title>Complete Genome Sequence of Bacillus kochii Oregon-R-modENCODE STRAIN BDGP4, isolated from Drosophila melanogaster gut.</title>
        <authorList>
            <person name="Wan K.H."/>
            <person name="Yu C."/>
            <person name="Park S."/>
            <person name="Hammonds A.S."/>
            <person name="Booth B.W."/>
            <person name="Celniker S.E."/>
        </authorList>
    </citation>
    <scope>NUCLEOTIDE SEQUENCE [LARGE SCALE GENOMIC DNA]</scope>
    <source>
        <strain evidence="11 12">BDGP4</strain>
    </source>
</reference>
<dbReference type="GO" id="GO:0000105">
    <property type="term" value="P:L-histidine biosynthetic process"/>
    <property type="evidence" value="ECO:0007669"/>
    <property type="project" value="UniProtKB-UniRule"/>
</dbReference>
<comment type="catalytic activity">
    <reaction evidence="7 8">
        <text>L-histidinol phosphate + H2O = L-histidinol + phosphate</text>
        <dbReference type="Rhea" id="RHEA:14465"/>
        <dbReference type="ChEBI" id="CHEBI:15377"/>
        <dbReference type="ChEBI" id="CHEBI:43474"/>
        <dbReference type="ChEBI" id="CHEBI:57699"/>
        <dbReference type="ChEBI" id="CHEBI:57980"/>
        <dbReference type="EC" id="3.1.3.15"/>
    </reaction>
</comment>
<dbReference type="GO" id="GO:0004401">
    <property type="term" value="F:histidinol-phosphatase activity"/>
    <property type="evidence" value="ECO:0007669"/>
    <property type="project" value="UniProtKB-UniRule"/>
</dbReference>
<evidence type="ECO:0000256" key="9">
    <source>
        <dbReference type="SAM" id="Coils"/>
    </source>
</evidence>
<dbReference type="EC" id="3.1.3.15" evidence="3 8"/>
<accession>A0A248TKM7</accession>
<proteinExistence type="inferred from homology"/>
<dbReference type="Proteomes" id="UP000215137">
    <property type="component" value="Chromosome"/>
</dbReference>
<gene>
    <name evidence="11" type="ORF">CKF48_16235</name>
</gene>
<evidence type="ECO:0000256" key="3">
    <source>
        <dbReference type="ARBA" id="ARBA00013085"/>
    </source>
</evidence>
<feature type="coiled-coil region" evidence="9">
    <location>
        <begin position="56"/>
        <end position="83"/>
    </location>
</feature>
<dbReference type="KEGG" id="bko:CKF48_16235"/>
<dbReference type="Gene3D" id="3.20.20.140">
    <property type="entry name" value="Metal-dependent hydrolases"/>
    <property type="match status" value="1"/>
</dbReference>
<keyword evidence="12" id="KW-1185">Reference proteome</keyword>
<evidence type="ECO:0000256" key="1">
    <source>
        <dbReference type="ARBA" id="ARBA00004970"/>
    </source>
</evidence>
<dbReference type="PANTHER" id="PTHR21039">
    <property type="entry name" value="HISTIDINOL PHOSPHATASE-RELATED"/>
    <property type="match status" value="1"/>
</dbReference>
<dbReference type="NCBIfam" id="NF005996">
    <property type="entry name" value="PRK08123.1"/>
    <property type="match status" value="1"/>
</dbReference>
<evidence type="ECO:0000313" key="11">
    <source>
        <dbReference type="EMBL" id="ASV68695.1"/>
    </source>
</evidence>
<dbReference type="AlphaFoldDB" id="A0A248TKM7"/>
<organism evidence="11 12">
    <name type="scientific">Cytobacillus kochii</name>
    <dbReference type="NCBI Taxonomy" id="859143"/>
    <lineage>
        <taxon>Bacteria</taxon>
        <taxon>Bacillati</taxon>
        <taxon>Bacillota</taxon>
        <taxon>Bacilli</taxon>
        <taxon>Bacillales</taxon>
        <taxon>Bacillaceae</taxon>
        <taxon>Cytobacillus</taxon>
    </lineage>
</organism>
<dbReference type="EMBL" id="CP022983">
    <property type="protein sequence ID" value="ASV68695.1"/>
    <property type="molecule type" value="Genomic_DNA"/>
</dbReference>
<feature type="domain" description="PHP" evidence="10">
    <location>
        <begin position="4"/>
        <end position="214"/>
    </location>
</feature>
<keyword evidence="9" id="KW-0175">Coiled coil</keyword>
<dbReference type="GO" id="GO:0005737">
    <property type="term" value="C:cytoplasm"/>
    <property type="evidence" value="ECO:0007669"/>
    <property type="project" value="TreeGrafter"/>
</dbReference>
<keyword evidence="4 8" id="KW-0028">Amino-acid biosynthesis</keyword>
<dbReference type="Pfam" id="PF02811">
    <property type="entry name" value="PHP"/>
    <property type="match status" value="1"/>
</dbReference>
<dbReference type="InterPro" id="IPR016195">
    <property type="entry name" value="Pol/histidinol_Pase-like"/>
</dbReference>
<evidence type="ECO:0000256" key="2">
    <source>
        <dbReference type="ARBA" id="ARBA00009152"/>
    </source>
</evidence>
<evidence type="ECO:0000313" key="12">
    <source>
        <dbReference type="Proteomes" id="UP000215137"/>
    </source>
</evidence>
<protein>
    <recommendedName>
        <fullName evidence="3 8">Histidinol-phosphatase</fullName>
        <shortName evidence="8">HolPase</shortName>
        <ecNumber evidence="3 8">3.1.3.15</ecNumber>
    </recommendedName>
</protein>
<dbReference type="CDD" id="cd12110">
    <property type="entry name" value="PHP_HisPPase_Hisj_like"/>
    <property type="match status" value="1"/>
</dbReference>
<dbReference type="InterPro" id="IPR004013">
    <property type="entry name" value="PHP_dom"/>
</dbReference>
<evidence type="ECO:0000256" key="4">
    <source>
        <dbReference type="ARBA" id="ARBA00022605"/>
    </source>
</evidence>
<dbReference type="UniPathway" id="UPA00031">
    <property type="reaction ID" value="UER00013"/>
</dbReference>
<name>A0A248TKM7_9BACI</name>
<dbReference type="OrthoDB" id="9775255at2"/>